<dbReference type="RefSeq" id="WP_264073266.1">
    <property type="nucleotide sequence ID" value="NZ_CP076676.1"/>
</dbReference>
<dbReference type="Proteomes" id="UP001163166">
    <property type="component" value="Chromosome"/>
</dbReference>
<protein>
    <submittedName>
        <fullName evidence="1">Uncharacterized protein</fullName>
    </submittedName>
</protein>
<sequence>MLRRVFAVFVTLLLISVAFVAYRYWPSRQTVTKTLEDAAKRLPGAPTLHELETLYRVQCAEPQGPNYAGEAMCRKLNDDINARKKEADRNEK</sequence>
<dbReference type="AlphaFoldDB" id="A0AAX3DSW1"/>
<dbReference type="EMBL" id="CP076676">
    <property type="protein sequence ID" value="UYO37492.1"/>
    <property type="molecule type" value="Genomic_DNA"/>
</dbReference>
<name>A0AAX3DSW1_RHOPL</name>
<accession>A0AAX3DSW1</accession>
<proteinExistence type="predicted"/>
<gene>
    <name evidence="1" type="ORF">KQX62_12055</name>
</gene>
<evidence type="ECO:0000313" key="2">
    <source>
        <dbReference type="Proteomes" id="UP001163166"/>
    </source>
</evidence>
<organism evidence="1 2">
    <name type="scientific">Rhodopseudomonas palustris</name>
    <dbReference type="NCBI Taxonomy" id="1076"/>
    <lineage>
        <taxon>Bacteria</taxon>
        <taxon>Pseudomonadati</taxon>
        <taxon>Pseudomonadota</taxon>
        <taxon>Alphaproteobacteria</taxon>
        <taxon>Hyphomicrobiales</taxon>
        <taxon>Nitrobacteraceae</taxon>
        <taxon>Rhodopseudomonas</taxon>
    </lineage>
</organism>
<reference evidence="1" key="1">
    <citation type="journal article" date="2022" name="Biol. Control">
        <title>In silico genomic analysis of Rhodopseudomonas palustris strains revealed potential biocontrol agents and crop yield enhancers.</title>
        <authorList>
            <person name="Surachat K."/>
            <person name="Kantachote D."/>
            <person name="Deachamag P."/>
            <person name="Wonglapsuwan M."/>
        </authorList>
    </citation>
    <scope>NUCLEOTIDE SEQUENCE</scope>
    <source>
        <strain evidence="1">TLS06</strain>
    </source>
</reference>
<evidence type="ECO:0000313" key="1">
    <source>
        <dbReference type="EMBL" id="UYO37492.1"/>
    </source>
</evidence>